<proteinExistence type="predicted"/>
<dbReference type="AlphaFoldDB" id="A0ABD5W294"/>
<feature type="compositionally biased region" description="Basic and acidic residues" evidence="1">
    <location>
        <begin position="77"/>
        <end position="87"/>
    </location>
</feature>
<feature type="compositionally biased region" description="Basic and acidic residues" evidence="1">
    <location>
        <begin position="1"/>
        <end position="11"/>
    </location>
</feature>
<accession>A0ABD5W294</accession>
<name>A0ABD5W294_9EURY</name>
<reference evidence="2 3" key="1">
    <citation type="journal article" date="2019" name="Int. J. Syst. Evol. Microbiol.">
        <title>The Global Catalogue of Microorganisms (GCM) 10K type strain sequencing project: providing services to taxonomists for standard genome sequencing and annotation.</title>
        <authorList>
            <consortium name="The Broad Institute Genomics Platform"/>
            <consortium name="The Broad Institute Genome Sequencing Center for Infectious Disease"/>
            <person name="Wu L."/>
            <person name="Ma J."/>
        </authorList>
    </citation>
    <scope>NUCLEOTIDE SEQUENCE [LARGE SCALE GENOMIC DNA]</scope>
    <source>
        <strain evidence="2 3">JCM 30072</strain>
    </source>
</reference>
<feature type="region of interest" description="Disordered" evidence="1">
    <location>
        <begin position="1"/>
        <end position="26"/>
    </location>
</feature>
<dbReference type="InterPro" id="IPR058335">
    <property type="entry name" value="PccX"/>
</dbReference>
<dbReference type="Pfam" id="PF26062">
    <property type="entry name" value="DUF8022"/>
    <property type="match status" value="1"/>
</dbReference>
<evidence type="ECO:0000313" key="3">
    <source>
        <dbReference type="Proteomes" id="UP001596445"/>
    </source>
</evidence>
<dbReference type="EMBL" id="JBHSZI010000001">
    <property type="protein sequence ID" value="MFC7059705.1"/>
    <property type="molecule type" value="Genomic_DNA"/>
</dbReference>
<comment type="caution">
    <text evidence="2">The sequence shown here is derived from an EMBL/GenBank/DDBJ whole genome shotgun (WGS) entry which is preliminary data.</text>
</comment>
<dbReference type="GeneID" id="76631894"/>
<protein>
    <submittedName>
        <fullName evidence="2">Acc operon protein</fullName>
    </submittedName>
</protein>
<dbReference type="Proteomes" id="UP001596445">
    <property type="component" value="Unassembled WGS sequence"/>
</dbReference>
<evidence type="ECO:0000313" key="2">
    <source>
        <dbReference type="EMBL" id="MFC7059705.1"/>
    </source>
</evidence>
<sequence length="100" mass="10656">METSRSEEDRTVSTPAGDLSVPENASPAQAAAIAAAVGAHLRDQRVAAAAAADTDDEESWDGERFAFAGRLEATTGRGDRVPRDAPTDRWTAAGRRDRFK</sequence>
<gene>
    <name evidence="2" type="ORF">ACFQQG_17815</name>
</gene>
<dbReference type="RefSeq" id="WP_267162493.1">
    <property type="nucleotide sequence ID" value="NZ_CP112972.1"/>
</dbReference>
<feature type="region of interest" description="Disordered" evidence="1">
    <location>
        <begin position="71"/>
        <end position="100"/>
    </location>
</feature>
<keyword evidence="3" id="KW-1185">Reference proteome</keyword>
<organism evidence="2 3">
    <name type="scientific">Halovenus salina</name>
    <dbReference type="NCBI Taxonomy" id="1510225"/>
    <lineage>
        <taxon>Archaea</taxon>
        <taxon>Methanobacteriati</taxon>
        <taxon>Methanobacteriota</taxon>
        <taxon>Stenosarchaea group</taxon>
        <taxon>Halobacteria</taxon>
        <taxon>Halobacteriales</taxon>
        <taxon>Haloarculaceae</taxon>
        <taxon>Halovenus</taxon>
    </lineage>
</organism>
<evidence type="ECO:0000256" key="1">
    <source>
        <dbReference type="SAM" id="MobiDB-lite"/>
    </source>
</evidence>